<dbReference type="RefSeq" id="WP_043776056.1">
    <property type="nucleotide sequence ID" value="NZ_JAME01000176.1"/>
</dbReference>
<dbReference type="GO" id="GO:0008233">
    <property type="term" value="F:peptidase activity"/>
    <property type="evidence" value="ECO:0007669"/>
    <property type="project" value="InterPro"/>
</dbReference>
<dbReference type="PANTHER" id="PTHR42987">
    <property type="entry name" value="PEPTIDASE S49"/>
    <property type="match status" value="1"/>
</dbReference>
<keyword evidence="4" id="KW-1185">Reference proteome</keyword>
<evidence type="ECO:0000313" key="3">
    <source>
        <dbReference type="EMBL" id="ETX26410.1"/>
    </source>
</evidence>
<sequence length="123" mass="13132">KALEMKGIQRTVIASGPRKAEGHPFGAPLDDAARAAIQAETDEVYAMFTADVAKARDVPVATVRADPEAAETHFGGGRAYHARQAVRLGMADRIGTLEDTIARAARGRAPRQAALARRRLAML</sequence>
<comment type="similarity">
    <text evidence="1">Belongs to the peptidase S49 family.</text>
</comment>
<organism evidence="3 4">
    <name type="scientific">Roseivivax isoporae LMG 25204</name>
    <dbReference type="NCBI Taxonomy" id="1449351"/>
    <lineage>
        <taxon>Bacteria</taxon>
        <taxon>Pseudomonadati</taxon>
        <taxon>Pseudomonadota</taxon>
        <taxon>Alphaproteobacteria</taxon>
        <taxon>Rhodobacterales</taxon>
        <taxon>Roseobacteraceae</taxon>
        <taxon>Roseivivax</taxon>
    </lineage>
</organism>
<dbReference type="PANTHER" id="PTHR42987:SF4">
    <property type="entry name" value="PROTEASE SOHB-RELATED"/>
    <property type="match status" value="1"/>
</dbReference>
<feature type="domain" description="Peptidase S49" evidence="2">
    <location>
        <begin position="2"/>
        <end position="106"/>
    </location>
</feature>
<reference evidence="3 4" key="1">
    <citation type="submission" date="2014-01" db="EMBL/GenBank/DDBJ databases">
        <title>Roseivivax isoporae LMG 25204 Genome Sequencing.</title>
        <authorList>
            <person name="Lai Q."/>
            <person name="Li G."/>
            <person name="Shao Z."/>
        </authorList>
    </citation>
    <scope>NUCLEOTIDE SEQUENCE [LARGE SCALE GENOMIC DNA]</scope>
    <source>
        <strain evidence="3 4">LMG 25204</strain>
    </source>
</reference>
<dbReference type="EMBL" id="JAME01000176">
    <property type="protein sequence ID" value="ETX26410.1"/>
    <property type="molecule type" value="Genomic_DNA"/>
</dbReference>
<dbReference type="AlphaFoldDB" id="X7F0V3"/>
<dbReference type="Pfam" id="PF01343">
    <property type="entry name" value="Peptidase_S49"/>
    <property type="match status" value="1"/>
</dbReference>
<accession>X7F0V3</accession>
<dbReference type="Proteomes" id="UP000023430">
    <property type="component" value="Unassembled WGS sequence"/>
</dbReference>
<dbReference type="InterPro" id="IPR002142">
    <property type="entry name" value="Peptidase_S49"/>
</dbReference>
<dbReference type="SUPFAM" id="SSF52096">
    <property type="entry name" value="ClpP/crotonase"/>
    <property type="match status" value="1"/>
</dbReference>
<dbReference type="eggNOG" id="COG0616">
    <property type="taxonomic scope" value="Bacteria"/>
</dbReference>
<proteinExistence type="inferred from homology"/>
<protein>
    <recommendedName>
        <fullName evidence="2">Peptidase S49 domain-containing protein</fullName>
    </recommendedName>
</protein>
<evidence type="ECO:0000259" key="2">
    <source>
        <dbReference type="Pfam" id="PF01343"/>
    </source>
</evidence>
<gene>
    <name evidence="3" type="ORF">RISW2_06075</name>
</gene>
<evidence type="ECO:0000313" key="4">
    <source>
        <dbReference type="Proteomes" id="UP000023430"/>
    </source>
</evidence>
<dbReference type="GO" id="GO:0006508">
    <property type="term" value="P:proteolysis"/>
    <property type="evidence" value="ECO:0007669"/>
    <property type="project" value="InterPro"/>
</dbReference>
<comment type="caution">
    <text evidence="3">The sequence shown here is derived from an EMBL/GenBank/DDBJ whole genome shotgun (WGS) entry which is preliminary data.</text>
</comment>
<evidence type="ECO:0000256" key="1">
    <source>
        <dbReference type="ARBA" id="ARBA00008683"/>
    </source>
</evidence>
<dbReference type="Gene3D" id="6.20.330.10">
    <property type="match status" value="1"/>
</dbReference>
<name>X7F0V3_9RHOB</name>
<dbReference type="InterPro" id="IPR029045">
    <property type="entry name" value="ClpP/crotonase-like_dom_sf"/>
</dbReference>
<feature type="non-terminal residue" evidence="3">
    <location>
        <position position="1"/>
    </location>
</feature>